<name>G6FS51_9CYAN</name>
<accession>G6FS51</accession>
<protein>
    <submittedName>
        <fullName evidence="1">Uncharacterized protein</fullName>
    </submittedName>
</protein>
<evidence type="ECO:0000313" key="1">
    <source>
        <dbReference type="EMBL" id="EHC15036.1"/>
    </source>
</evidence>
<organism evidence="1 2">
    <name type="scientific">Fischerella thermalis JSC-11</name>
    <dbReference type="NCBI Taxonomy" id="741277"/>
    <lineage>
        <taxon>Bacteria</taxon>
        <taxon>Bacillati</taxon>
        <taxon>Cyanobacteriota</taxon>
        <taxon>Cyanophyceae</taxon>
        <taxon>Nostocales</taxon>
        <taxon>Hapalosiphonaceae</taxon>
        <taxon>Fischerella</taxon>
    </lineage>
</organism>
<dbReference type="EMBL" id="AGIZ01000005">
    <property type="protein sequence ID" value="EHC15036.1"/>
    <property type="molecule type" value="Genomic_DNA"/>
</dbReference>
<dbReference type="PATRIC" id="fig|741277.3.peg.1787"/>
<evidence type="ECO:0000313" key="2">
    <source>
        <dbReference type="Proteomes" id="UP000004344"/>
    </source>
</evidence>
<keyword evidence="2" id="KW-1185">Reference proteome</keyword>
<gene>
    <name evidence="1" type="ORF">FJSC11DRAFT_1947</name>
</gene>
<dbReference type="Proteomes" id="UP000004344">
    <property type="component" value="Unassembled WGS sequence"/>
</dbReference>
<proteinExistence type="predicted"/>
<comment type="caution">
    <text evidence="1">The sequence shown here is derived from an EMBL/GenBank/DDBJ whole genome shotgun (WGS) entry which is preliminary data.</text>
</comment>
<dbReference type="AlphaFoldDB" id="G6FS51"/>
<reference evidence="1 2" key="1">
    <citation type="submission" date="2011-09" db="EMBL/GenBank/DDBJ databases">
        <title>The draft genome of Fischerella sp. JSC-11.</title>
        <authorList>
            <consortium name="US DOE Joint Genome Institute (JGI-PGF)"/>
            <person name="Lucas S."/>
            <person name="Han J."/>
            <person name="Lapidus A."/>
            <person name="Cheng J.-F."/>
            <person name="Goodwin L."/>
            <person name="Pitluck S."/>
            <person name="Peters L."/>
            <person name="Land M.L."/>
            <person name="Hauser L."/>
            <person name="Sarkisova S."/>
            <person name="Bryant D.A."/>
            <person name="Brown I."/>
            <person name="Woyke T.J."/>
        </authorList>
    </citation>
    <scope>NUCLEOTIDE SEQUENCE [LARGE SCALE GENOMIC DNA]</scope>
    <source>
        <strain evidence="1 2">JSC-11</strain>
    </source>
</reference>
<sequence length="39" mass="4368">MEGILFTILLAVYLVTVKKQLTQDQSSANEDTNVIITEK</sequence>